<dbReference type="InterPro" id="IPR011453">
    <property type="entry name" value="DUF1559"/>
</dbReference>
<dbReference type="SUPFAM" id="SSF54523">
    <property type="entry name" value="Pili subunits"/>
    <property type="match status" value="1"/>
</dbReference>
<name>A0A517N000_9BACT</name>
<dbReference type="NCBIfam" id="TIGR04294">
    <property type="entry name" value="pre_pil_HX9DG"/>
    <property type="match status" value="1"/>
</dbReference>
<dbReference type="OrthoDB" id="255848at2"/>
<feature type="domain" description="DUF1559" evidence="1">
    <location>
        <begin position="39"/>
        <end position="280"/>
    </location>
</feature>
<evidence type="ECO:0000259" key="1">
    <source>
        <dbReference type="Pfam" id="PF07596"/>
    </source>
</evidence>
<dbReference type="AlphaFoldDB" id="A0A517N000"/>
<dbReference type="InterPro" id="IPR012902">
    <property type="entry name" value="N_methyl_site"/>
</dbReference>
<protein>
    <submittedName>
        <fullName evidence="2">Type II secretion system protein G</fullName>
    </submittedName>
</protein>
<proteinExistence type="predicted"/>
<gene>
    <name evidence="2" type="primary">pulG_4</name>
    <name evidence="2" type="ORF">HG15A2_38100</name>
</gene>
<dbReference type="Pfam" id="PF07963">
    <property type="entry name" value="N_methyl"/>
    <property type="match status" value="1"/>
</dbReference>
<dbReference type="PANTHER" id="PTHR30093">
    <property type="entry name" value="GENERAL SECRETION PATHWAY PROTEIN G"/>
    <property type="match status" value="1"/>
</dbReference>
<dbReference type="Pfam" id="PF07596">
    <property type="entry name" value="SBP_bac_10"/>
    <property type="match status" value="1"/>
</dbReference>
<evidence type="ECO:0000313" key="2">
    <source>
        <dbReference type="EMBL" id="QDT00472.1"/>
    </source>
</evidence>
<dbReference type="RefSeq" id="WP_145064141.1">
    <property type="nucleotide sequence ID" value="NZ_CP036263.1"/>
</dbReference>
<organism evidence="2 3">
    <name type="scientific">Adhaeretor mobilis</name>
    <dbReference type="NCBI Taxonomy" id="1930276"/>
    <lineage>
        <taxon>Bacteria</taxon>
        <taxon>Pseudomonadati</taxon>
        <taxon>Planctomycetota</taxon>
        <taxon>Planctomycetia</taxon>
        <taxon>Pirellulales</taxon>
        <taxon>Lacipirellulaceae</taxon>
        <taxon>Adhaeretor</taxon>
    </lineage>
</organism>
<dbReference type="PANTHER" id="PTHR30093:SF2">
    <property type="entry name" value="TYPE II SECRETION SYSTEM PROTEIN H"/>
    <property type="match status" value="1"/>
</dbReference>
<dbReference type="KEGG" id="amob:HG15A2_38100"/>
<evidence type="ECO:0000313" key="3">
    <source>
        <dbReference type="Proteomes" id="UP000319852"/>
    </source>
</evidence>
<dbReference type="InterPro" id="IPR045584">
    <property type="entry name" value="Pilin-like"/>
</dbReference>
<dbReference type="EMBL" id="CP036263">
    <property type="protein sequence ID" value="QDT00472.1"/>
    <property type="molecule type" value="Genomic_DNA"/>
</dbReference>
<accession>A0A517N000</accession>
<dbReference type="Proteomes" id="UP000319852">
    <property type="component" value="Chromosome"/>
</dbReference>
<reference evidence="2 3" key="1">
    <citation type="submission" date="2019-02" db="EMBL/GenBank/DDBJ databases">
        <title>Deep-cultivation of Planctomycetes and their phenomic and genomic characterization uncovers novel biology.</title>
        <authorList>
            <person name="Wiegand S."/>
            <person name="Jogler M."/>
            <person name="Boedeker C."/>
            <person name="Pinto D."/>
            <person name="Vollmers J."/>
            <person name="Rivas-Marin E."/>
            <person name="Kohn T."/>
            <person name="Peeters S.H."/>
            <person name="Heuer A."/>
            <person name="Rast P."/>
            <person name="Oberbeckmann S."/>
            <person name="Bunk B."/>
            <person name="Jeske O."/>
            <person name="Meyerdierks A."/>
            <person name="Storesund J.E."/>
            <person name="Kallscheuer N."/>
            <person name="Luecker S."/>
            <person name="Lage O.M."/>
            <person name="Pohl T."/>
            <person name="Merkel B.J."/>
            <person name="Hornburger P."/>
            <person name="Mueller R.-W."/>
            <person name="Bruemmer F."/>
            <person name="Labrenz M."/>
            <person name="Spormann A.M."/>
            <person name="Op den Camp H."/>
            <person name="Overmann J."/>
            <person name="Amann R."/>
            <person name="Jetten M.S.M."/>
            <person name="Mascher T."/>
            <person name="Medema M.H."/>
            <person name="Devos D.P."/>
            <person name="Kaster A.-K."/>
            <person name="Ovreas L."/>
            <person name="Rohde M."/>
            <person name="Galperin M.Y."/>
            <person name="Jogler C."/>
        </authorList>
    </citation>
    <scope>NUCLEOTIDE SEQUENCE [LARGE SCALE GENOMIC DNA]</scope>
    <source>
        <strain evidence="2 3">HG15A2</strain>
    </source>
</reference>
<dbReference type="PROSITE" id="PS00409">
    <property type="entry name" value="PROKAR_NTER_METHYL"/>
    <property type="match status" value="1"/>
</dbReference>
<dbReference type="InterPro" id="IPR027558">
    <property type="entry name" value="Pre_pil_HX9DG_C"/>
</dbReference>
<sequence>MRAPLRHTDSRRRGFTLVELLVVIAIIGVLVGLLLPAVQAAREAARRNSCQNNLKQQGLALQMHHDTKQHYPKGRNSTTQYGTSWAFFLLPFIEQQGLFDAFQPNERVDSDENAVSMRTPIDMFYCPSRRTPAADRDFDNNDSPSVVRGVAAGGDFAANAGWDVRFGMNGVLTNVEPSVVAGPIYTGSHIKNRYITDGLSHTFALGDRHVPRNLDSQEGLEHHDAGDTAFFAADNPHAVLAGVKDGLAASANENSNEKFGSEHPGIVQFVYLDGHVNAIPVDADIETLKRLAAFGDGQVVGDAT</sequence>
<dbReference type="Gene3D" id="3.30.700.10">
    <property type="entry name" value="Glycoprotein, Type 4 Pilin"/>
    <property type="match status" value="1"/>
</dbReference>
<dbReference type="NCBIfam" id="TIGR02532">
    <property type="entry name" value="IV_pilin_GFxxxE"/>
    <property type="match status" value="1"/>
</dbReference>
<keyword evidence="3" id="KW-1185">Reference proteome</keyword>